<accession>A0ABP0RBQ3</accession>
<evidence type="ECO:0000313" key="2">
    <source>
        <dbReference type="Proteomes" id="UP001642484"/>
    </source>
</evidence>
<dbReference type="EMBL" id="CAXAMN010025772">
    <property type="protein sequence ID" value="CAK9097738.1"/>
    <property type="molecule type" value="Genomic_DNA"/>
</dbReference>
<comment type="caution">
    <text evidence="1">The sequence shown here is derived from an EMBL/GenBank/DDBJ whole genome shotgun (WGS) entry which is preliminary data.</text>
</comment>
<evidence type="ECO:0000313" key="1">
    <source>
        <dbReference type="EMBL" id="CAK9097738.1"/>
    </source>
</evidence>
<organism evidence="1 2">
    <name type="scientific">Durusdinium trenchii</name>
    <dbReference type="NCBI Taxonomy" id="1381693"/>
    <lineage>
        <taxon>Eukaryota</taxon>
        <taxon>Sar</taxon>
        <taxon>Alveolata</taxon>
        <taxon>Dinophyceae</taxon>
        <taxon>Suessiales</taxon>
        <taxon>Symbiodiniaceae</taxon>
        <taxon>Durusdinium</taxon>
    </lineage>
</organism>
<dbReference type="Proteomes" id="UP001642484">
    <property type="component" value="Unassembled WGS sequence"/>
</dbReference>
<proteinExistence type="predicted"/>
<keyword evidence="2" id="KW-1185">Reference proteome</keyword>
<gene>
    <name evidence="1" type="ORF">CCMP2556_LOCUS46361</name>
</gene>
<protein>
    <submittedName>
        <fullName evidence="1">Uncharacterized protein</fullName>
    </submittedName>
</protein>
<name>A0ABP0RBQ3_9DINO</name>
<sequence length="257" mass="29594">MASDLQEGKAMVERKFQEMLDIGTVAIKDINREFHLQALPAIKRLAKEVGTMVVGREFDPGDYEPSFRRGCNRKVALETIRTLDCRVPPDTESVLPSLEQPPLFLREINSEAKRGLSGEHKPLKAACRILLLVRCMSQWHKLNDTEGGRVKFYPEEVALQIALMSGHVEDFVVSSRSLVSELKDRAQKKLQCDPNIVLVKDWIKLAWTWMERFTKHSCRTEMFCKLLFSMFRAVQSTTTKSQRLRQGSKRWLCQRSP</sequence>
<reference evidence="1 2" key="1">
    <citation type="submission" date="2024-02" db="EMBL/GenBank/DDBJ databases">
        <authorList>
            <person name="Chen Y."/>
            <person name="Shah S."/>
            <person name="Dougan E. K."/>
            <person name="Thang M."/>
            <person name="Chan C."/>
        </authorList>
    </citation>
    <scope>NUCLEOTIDE SEQUENCE [LARGE SCALE GENOMIC DNA]</scope>
</reference>